<protein>
    <submittedName>
        <fullName evidence="5">Helix-turn-helix transcriptional regulator</fullName>
    </submittedName>
</protein>
<dbReference type="Gene3D" id="1.10.260.40">
    <property type="entry name" value="lambda repressor-like DNA-binding domains"/>
    <property type="match status" value="1"/>
</dbReference>
<dbReference type="AlphaFoldDB" id="A0A9D1CLY4"/>
<dbReference type="InterPro" id="IPR001387">
    <property type="entry name" value="Cro/C1-type_HTH"/>
</dbReference>
<feature type="transmembrane region" description="Helical" evidence="3">
    <location>
        <begin position="146"/>
        <end position="167"/>
    </location>
</feature>
<name>A0A9D1CLY4_9FIRM</name>
<reference evidence="5" key="2">
    <citation type="journal article" date="2021" name="PeerJ">
        <title>Extensive microbial diversity within the chicken gut microbiome revealed by metagenomics and culture.</title>
        <authorList>
            <person name="Gilroy R."/>
            <person name="Ravi A."/>
            <person name="Getino M."/>
            <person name="Pursley I."/>
            <person name="Horton D.L."/>
            <person name="Alikhan N.F."/>
            <person name="Baker D."/>
            <person name="Gharbi K."/>
            <person name="Hall N."/>
            <person name="Watson M."/>
            <person name="Adriaenssens E.M."/>
            <person name="Foster-Nyarko E."/>
            <person name="Jarju S."/>
            <person name="Secka A."/>
            <person name="Antonio M."/>
            <person name="Oren A."/>
            <person name="Chaudhuri R.R."/>
            <person name="La Ragione R."/>
            <person name="Hildebrand F."/>
            <person name="Pallen M.J."/>
        </authorList>
    </citation>
    <scope>NUCLEOTIDE SEQUENCE</scope>
    <source>
        <strain evidence="5">CHK165-10780</strain>
    </source>
</reference>
<dbReference type="PANTHER" id="PTHR46558">
    <property type="entry name" value="TRACRIPTIONAL REGULATORY PROTEIN-RELATED-RELATED"/>
    <property type="match status" value="1"/>
</dbReference>
<evidence type="ECO:0000313" key="5">
    <source>
        <dbReference type="EMBL" id="HIQ65269.1"/>
    </source>
</evidence>
<dbReference type="Proteomes" id="UP000886725">
    <property type="component" value="Unassembled WGS sequence"/>
</dbReference>
<dbReference type="GO" id="GO:0003677">
    <property type="term" value="F:DNA binding"/>
    <property type="evidence" value="ECO:0007669"/>
    <property type="project" value="UniProtKB-KW"/>
</dbReference>
<feature type="domain" description="HTH cro/C1-type" evidence="4">
    <location>
        <begin position="6"/>
        <end position="60"/>
    </location>
</feature>
<keyword evidence="2" id="KW-0175">Coiled coil</keyword>
<evidence type="ECO:0000256" key="3">
    <source>
        <dbReference type="SAM" id="Phobius"/>
    </source>
</evidence>
<dbReference type="EMBL" id="DVFU01000114">
    <property type="protein sequence ID" value="HIQ65269.1"/>
    <property type="molecule type" value="Genomic_DNA"/>
</dbReference>
<accession>A0A9D1CLY4</accession>
<reference evidence="5" key="1">
    <citation type="submission" date="2020-10" db="EMBL/GenBank/DDBJ databases">
        <authorList>
            <person name="Gilroy R."/>
        </authorList>
    </citation>
    <scope>NUCLEOTIDE SEQUENCE</scope>
    <source>
        <strain evidence="5">CHK165-10780</strain>
    </source>
</reference>
<keyword evidence="1" id="KW-0238">DNA-binding</keyword>
<gene>
    <name evidence="5" type="ORF">IAC85_05985</name>
</gene>
<organism evidence="5 6">
    <name type="scientific">Candidatus Faecenecus gallistercoris</name>
    <dbReference type="NCBI Taxonomy" id="2840793"/>
    <lineage>
        <taxon>Bacteria</taxon>
        <taxon>Bacillati</taxon>
        <taxon>Bacillota</taxon>
        <taxon>Bacillota incertae sedis</taxon>
        <taxon>Candidatus Faecenecus</taxon>
    </lineage>
</organism>
<evidence type="ECO:0000313" key="6">
    <source>
        <dbReference type="Proteomes" id="UP000886725"/>
    </source>
</evidence>
<evidence type="ECO:0000256" key="1">
    <source>
        <dbReference type="ARBA" id="ARBA00023125"/>
    </source>
</evidence>
<sequence length="172" mass="20033">MLKDNLKTLRKNKGLSQEELSVKLNVVRQTISKWESGLSVPDAEMIMSISKVFEVPVSEILGENIVEKEKNDIKVISEKLEIINEQLSMMQKQKRQKTIQFLIIMDVIILLFLILLTVLGSPYQSWDYSNPEWSVIGTIWHSFEWIFFRIAPILVIVITFILGMLLIKRNRQ</sequence>
<dbReference type="Pfam" id="PF01381">
    <property type="entry name" value="HTH_3"/>
    <property type="match status" value="1"/>
</dbReference>
<evidence type="ECO:0000259" key="4">
    <source>
        <dbReference type="PROSITE" id="PS50943"/>
    </source>
</evidence>
<dbReference type="PROSITE" id="PS50943">
    <property type="entry name" value="HTH_CROC1"/>
    <property type="match status" value="1"/>
</dbReference>
<feature type="coiled-coil region" evidence="2">
    <location>
        <begin position="66"/>
        <end position="93"/>
    </location>
</feature>
<comment type="caution">
    <text evidence="5">The sequence shown here is derived from an EMBL/GenBank/DDBJ whole genome shotgun (WGS) entry which is preliminary data.</text>
</comment>
<dbReference type="SUPFAM" id="SSF47413">
    <property type="entry name" value="lambda repressor-like DNA-binding domains"/>
    <property type="match status" value="1"/>
</dbReference>
<proteinExistence type="predicted"/>
<keyword evidence="3" id="KW-0472">Membrane</keyword>
<keyword evidence="3" id="KW-0812">Transmembrane</keyword>
<keyword evidence="3" id="KW-1133">Transmembrane helix</keyword>
<dbReference type="InterPro" id="IPR010982">
    <property type="entry name" value="Lambda_DNA-bd_dom_sf"/>
</dbReference>
<dbReference type="CDD" id="cd00093">
    <property type="entry name" value="HTH_XRE"/>
    <property type="match status" value="1"/>
</dbReference>
<feature type="transmembrane region" description="Helical" evidence="3">
    <location>
        <begin position="99"/>
        <end position="126"/>
    </location>
</feature>
<dbReference type="PANTHER" id="PTHR46558:SF3">
    <property type="entry name" value="TRANSCRIPTIONAL REGULATOR"/>
    <property type="match status" value="1"/>
</dbReference>
<dbReference type="SMART" id="SM00530">
    <property type="entry name" value="HTH_XRE"/>
    <property type="match status" value="1"/>
</dbReference>
<evidence type="ECO:0000256" key="2">
    <source>
        <dbReference type="SAM" id="Coils"/>
    </source>
</evidence>